<evidence type="ECO:0000256" key="1">
    <source>
        <dbReference type="ARBA" id="ARBA00000085"/>
    </source>
</evidence>
<evidence type="ECO:0000256" key="6">
    <source>
        <dbReference type="ARBA" id="ARBA00022692"/>
    </source>
</evidence>
<dbReference type="Gene3D" id="6.10.340.10">
    <property type="match status" value="1"/>
</dbReference>
<comment type="caution">
    <text evidence="15">The sequence shown here is derived from an EMBL/GenBank/DDBJ whole genome shotgun (WGS) entry which is preliminary data.</text>
</comment>
<evidence type="ECO:0000256" key="5">
    <source>
        <dbReference type="ARBA" id="ARBA00022679"/>
    </source>
</evidence>
<feature type="compositionally biased region" description="Basic residues" evidence="11">
    <location>
        <begin position="407"/>
        <end position="418"/>
    </location>
</feature>
<keyword evidence="16" id="KW-1185">Reference proteome</keyword>
<keyword evidence="9" id="KW-0902">Two-component regulatory system</keyword>
<dbReference type="SUPFAM" id="SSF55874">
    <property type="entry name" value="ATPase domain of HSP90 chaperone/DNA topoisomerase II/histidine kinase"/>
    <property type="match status" value="1"/>
</dbReference>
<dbReference type="SMART" id="SM00387">
    <property type="entry name" value="HATPase_c"/>
    <property type="match status" value="1"/>
</dbReference>
<dbReference type="SUPFAM" id="SSF47384">
    <property type="entry name" value="Homodimeric domain of signal transducing histidine kinase"/>
    <property type="match status" value="1"/>
</dbReference>
<keyword evidence="10 12" id="KW-0472">Membrane</keyword>
<dbReference type="EC" id="2.7.13.3" evidence="3"/>
<keyword evidence="8 12" id="KW-1133">Transmembrane helix</keyword>
<evidence type="ECO:0000256" key="4">
    <source>
        <dbReference type="ARBA" id="ARBA00022553"/>
    </source>
</evidence>
<feature type="transmembrane region" description="Helical" evidence="12">
    <location>
        <begin position="103"/>
        <end position="126"/>
    </location>
</feature>
<protein>
    <recommendedName>
        <fullName evidence="3">histidine kinase</fullName>
        <ecNumber evidence="3">2.7.13.3</ecNumber>
    </recommendedName>
</protein>
<feature type="domain" description="HAMP" evidence="14">
    <location>
        <begin position="127"/>
        <end position="180"/>
    </location>
</feature>
<feature type="region of interest" description="Disordered" evidence="11">
    <location>
        <begin position="397"/>
        <end position="427"/>
    </location>
</feature>
<organism evidence="15 16">
    <name type="scientific">Streptomyces lycii</name>
    <dbReference type="NCBI Taxonomy" id="2654337"/>
    <lineage>
        <taxon>Bacteria</taxon>
        <taxon>Bacillati</taxon>
        <taxon>Actinomycetota</taxon>
        <taxon>Actinomycetes</taxon>
        <taxon>Kitasatosporales</taxon>
        <taxon>Streptomycetaceae</taxon>
        <taxon>Streptomyces</taxon>
    </lineage>
</organism>
<dbReference type="InterPro" id="IPR003594">
    <property type="entry name" value="HATPase_dom"/>
</dbReference>
<dbReference type="GO" id="GO:0016301">
    <property type="term" value="F:kinase activity"/>
    <property type="evidence" value="ECO:0007669"/>
    <property type="project" value="UniProtKB-KW"/>
</dbReference>
<dbReference type="Pfam" id="PF00512">
    <property type="entry name" value="HisKA"/>
    <property type="match status" value="1"/>
</dbReference>
<dbReference type="PANTHER" id="PTHR45436">
    <property type="entry name" value="SENSOR HISTIDINE KINASE YKOH"/>
    <property type="match status" value="1"/>
</dbReference>
<proteinExistence type="predicted"/>
<dbReference type="RefSeq" id="WP_156205717.1">
    <property type="nucleotide sequence ID" value="NZ_WHPN01000243.1"/>
</dbReference>
<dbReference type="InterPro" id="IPR004358">
    <property type="entry name" value="Sig_transdc_His_kin-like_C"/>
</dbReference>
<feature type="domain" description="Histidine kinase" evidence="13">
    <location>
        <begin position="188"/>
        <end position="400"/>
    </location>
</feature>
<dbReference type="CDD" id="cd00082">
    <property type="entry name" value="HisKA"/>
    <property type="match status" value="1"/>
</dbReference>
<keyword evidence="6 12" id="KW-0812">Transmembrane</keyword>
<dbReference type="PRINTS" id="PR00344">
    <property type="entry name" value="BCTRLSENSOR"/>
</dbReference>
<dbReference type="InterPro" id="IPR003661">
    <property type="entry name" value="HisK_dim/P_dom"/>
</dbReference>
<evidence type="ECO:0000256" key="9">
    <source>
        <dbReference type="ARBA" id="ARBA00023012"/>
    </source>
</evidence>
<reference evidence="15 16" key="1">
    <citation type="submission" date="2019-10" db="EMBL/GenBank/DDBJ databases">
        <title>Streptomyces tenebrisbrunneis sp.nov., an endogenous actinomycete isolated from of Lycium ruthenicum.</title>
        <authorList>
            <person name="Ma L."/>
        </authorList>
    </citation>
    <scope>NUCLEOTIDE SEQUENCE [LARGE SCALE GENOMIC DNA]</scope>
    <source>
        <strain evidence="15 16">TRM 66187</strain>
    </source>
</reference>
<dbReference type="InterPro" id="IPR005467">
    <property type="entry name" value="His_kinase_dom"/>
</dbReference>
<comment type="catalytic activity">
    <reaction evidence="1">
        <text>ATP + protein L-histidine = ADP + protein N-phospho-L-histidine.</text>
        <dbReference type="EC" id="2.7.13.3"/>
    </reaction>
</comment>
<evidence type="ECO:0000256" key="3">
    <source>
        <dbReference type="ARBA" id="ARBA00012438"/>
    </source>
</evidence>
<dbReference type="InterPro" id="IPR050428">
    <property type="entry name" value="TCS_sensor_his_kinase"/>
</dbReference>
<dbReference type="SUPFAM" id="SSF158472">
    <property type="entry name" value="HAMP domain-like"/>
    <property type="match status" value="1"/>
</dbReference>
<dbReference type="InterPro" id="IPR036097">
    <property type="entry name" value="HisK_dim/P_sf"/>
</dbReference>
<accession>A0ABQ7FK46</accession>
<evidence type="ECO:0000313" key="15">
    <source>
        <dbReference type="EMBL" id="KAF4409215.1"/>
    </source>
</evidence>
<dbReference type="PROSITE" id="PS50885">
    <property type="entry name" value="HAMP"/>
    <property type="match status" value="1"/>
</dbReference>
<evidence type="ECO:0000256" key="2">
    <source>
        <dbReference type="ARBA" id="ARBA00004236"/>
    </source>
</evidence>
<dbReference type="InterPro" id="IPR036890">
    <property type="entry name" value="HATPase_C_sf"/>
</dbReference>
<keyword evidence="4" id="KW-0597">Phosphoprotein</keyword>
<dbReference type="EMBL" id="WHPN01000243">
    <property type="protein sequence ID" value="KAF4409215.1"/>
    <property type="molecule type" value="Genomic_DNA"/>
</dbReference>
<dbReference type="SMART" id="SM00304">
    <property type="entry name" value="HAMP"/>
    <property type="match status" value="1"/>
</dbReference>
<gene>
    <name evidence="15" type="ORF">GCU69_10140</name>
</gene>
<name>A0ABQ7FK46_9ACTN</name>
<evidence type="ECO:0000313" key="16">
    <source>
        <dbReference type="Proteomes" id="UP000621266"/>
    </source>
</evidence>
<dbReference type="Gene3D" id="3.30.565.10">
    <property type="entry name" value="Histidine kinase-like ATPase, C-terminal domain"/>
    <property type="match status" value="1"/>
</dbReference>
<dbReference type="PANTHER" id="PTHR45436:SF5">
    <property type="entry name" value="SENSOR HISTIDINE KINASE TRCS"/>
    <property type="match status" value="1"/>
</dbReference>
<keyword evidence="5" id="KW-0808">Transferase</keyword>
<evidence type="ECO:0000256" key="7">
    <source>
        <dbReference type="ARBA" id="ARBA00022777"/>
    </source>
</evidence>
<evidence type="ECO:0000256" key="12">
    <source>
        <dbReference type="SAM" id="Phobius"/>
    </source>
</evidence>
<sequence>MSRLLQGLVARLTPRRVRMRLTLLYGVLFVASGAVLLAITYFLVARRSGTVLFTARGGRVDAGAPDAAPFPGPGSGPEGRLGTVAEAFRRQAARQHQEEMQHLLVQSGIALAIMSVLAIGLGWLVAGRVLRPLRTMTGTIRRISARNVHERLAARGPDDELKDLADTVDGLLGRLETALDSHKRFVANAAHELRTPLTLEHALLEETLIDREATVESFRANFERLLHTSKQQARLLESLLTLSGSERGLEHPEPLDLSAPAENVLGARRPEAGRRGVGIRARIAPVPVSGDPALIERLMANLVDNALHYNVPGGRVEFTTGIRDGRAVVSVENTGPEVPPDQVARLFEPFQRMGRAAGDGHHGLGLSIVRSIAVAHDAACTARARPSGGLAVEVSFPLRGDGGAGNGRHRPRAARGRGRALPTGTSP</sequence>
<feature type="transmembrane region" description="Helical" evidence="12">
    <location>
        <begin position="21"/>
        <end position="44"/>
    </location>
</feature>
<comment type="subcellular location">
    <subcellularLocation>
        <location evidence="2">Cell membrane</location>
    </subcellularLocation>
</comment>
<evidence type="ECO:0000259" key="13">
    <source>
        <dbReference type="PROSITE" id="PS50109"/>
    </source>
</evidence>
<dbReference type="Gene3D" id="1.10.287.130">
    <property type="match status" value="1"/>
</dbReference>
<evidence type="ECO:0000256" key="10">
    <source>
        <dbReference type="ARBA" id="ARBA00023136"/>
    </source>
</evidence>
<dbReference type="InterPro" id="IPR003660">
    <property type="entry name" value="HAMP_dom"/>
</dbReference>
<keyword evidence="7 15" id="KW-0418">Kinase</keyword>
<evidence type="ECO:0000256" key="11">
    <source>
        <dbReference type="SAM" id="MobiDB-lite"/>
    </source>
</evidence>
<dbReference type="CDD" id="cd06225">
    <property type="entry name" value="HAMP"/>
    <property type="match status" value="1"/>
</dbReference>
<dbReference type="Pfam" id="PF00672">
    <property type="entry name" value="HAMP"/>
    <property type="match status" value="1"/>
</dbReference>
<dbReference type="PROSITE" id="PS50109">
    <property type="entry name" value="HIS_KIN"/>
    <property type="match status" value="1"/>
</dbReference>
<dbReference type="SMART" id="SM00388">
    <property type="entry name" value="HisKA"/>
    <property type="match status" value="1"/>
</dbReference>
<dbReference type="Pfam" id="PF02518">
    <property type="entry name" value="HATPase_c"/>
    <property type="match status" value="1"/>
</dbReference>
<dbReference type="Proteomes" id="UP000621266">
    <property type="component" value="Unassembled WGS sequence"/>
</dbReference>
<evidence type="ECO:0000259" key="14">
    <source>
        <dbReference type="PROSITE" id="PS50885"/>
    </source>
</evidence>
<evidence type="ECO:0000256" key="8">
    <source>
        <dbReference type="ARBA" id="ARBA00022989"/>
    </source>
</evidence>